<dbReference type="AlphaFoldDB" id="A0AAW2Y3E2"/>
<evidence type="ECO:0000313" key="1">
    <source>
        <dbReference type="EMBL" id="KAL0460223.1"/>
    </source>
</evidence>
<proteinExistence type="predicted"/>
<protein>
    <submittedName>
        <fullName evidence="1">Uncharacterized protein</fullName>
    </submittedName>
</protein>
<organism evidence="1">
    <name type="scientific">Sesamum latifolium</name>
    <dbReference type="NCBI Taxonomy" id="2727402"/>
    <lineage>
        <taxon>Eukaryota</taxon>
        <taxon>Viridiplantae</taxon>
        <taxon>Streptophyta</taxon>
        <taxon>Embryophyta</taxon>
        <taxon>Tracheophyta</taxon>
        <taxon>Spermatophyta</taxon>
        <taxon>Magnoliopsida</taxon>
        <taxon>eudicotyledons</taxon>
        <taxon>Gunneridae</taxon>
        <taxon>Pentapetalae</taxon>
        <taxon>asterids</taxon>
        <taxon>lamiids</taxon>
        <taxon>Lamiales</taxon>
        <taxon>Pedaliaceae</taxon>
        <taxon>Sesamum</taxon>
    </lineage>
</organism>
<sequence>MVLVDRSEDCGFAPSVLKNCKMMMYLGNLWSNVPQIRLSADAEKHLTRPQVALKMVQSLISELFQYVSPVLKSPTPSVHQDWTVSRKSLRTSSTAAASQSIPTQSKLEAAHASIAKPSNSICFNFLSNRKPRFASTQDLAATLHRGLEIIES</sequence>
<dbReference type="EMBL" id="JACGWN010000002">
    <property type="protein sequence ID" value="KAL0460223.1"/>
    <property type="molecule type" value="Genomic_DNA"/>
</dbReference>
<comment type="caution">
    <text evidence="1">The sequence shown here is derived from an EMBL/GenBank/DDBJ whole genome shotgun (WGS) entry which is preliminary data.</text>
</comment>
<reference evidence="1" key="1">
    <citation type="submission" date="2020-06" db="EMBL/GenBank/DDBJ databases">
        <authorList>
            <person name="Li T."/>
            <person name="Hu X."/>
            <person name="Zhang T."/>
            <person name="Song X."/>
            <person name="Zhang H."/>
            <person name="Dai N."/>
            <person name="Sheng W."/>
            <person name="Hou X."/>
            <person name="Wei L."/>
        </authorList>
    </citation>
    <scope>NUCLEOTIDE SEQUENCE</scope>
    <source>
        <strain evidence="1">KEN1</strain>
        <tissue evidence="1">Leaf</tissue>
    </source>
</reference>
<accession>A0AAW2Y3E2</accession>
<reference evidence="1" key="2">
    <citation type="journal article" date="2024" name="Plant">
        <title>Genomic evolution and insights into agronomic trait innovations of Sesamum species.</title>
        <authorList>
            <person name="Miao H."/>
            <person name="Wang L."/>
            <person name="Qu L."/>
            <person name="Liu H."/>
            <person name="Sun Y."/>
            <person name="Le M."/>
            <person name="Wang Q."/>
            <person name="Wei S."/>
            <person name="Zheng Y."/>
            <person name="Lin W."/>
            <person name="Duan Y."/>
            <person name="Cao H."/>
            <person name="Xiong S."/>
            <person name="Wang X."/>
            <person name="Wei L."/>
            <person name="Li C."/>
            <person name="Ma Q."/>
            <person name="Ju M."/>
            <person name="Zhao R."/>
            <person name="Li G."/>
            <person name="Mu C."/>
            <person name="Tian Q."/>
            <person name="Mei H."/>
            <person name="Zhang T."/>
            <person name="Gao T."/>
            <person name="Zhang H."/>
        </authorList>
    </citation>
    <scope>NUCLEOTIDE SEQUENCE</scope>
    <source>
        <strain evidence="1">KEN1</strain>
    </source>
</reference>
<name>A0AAW2Y3E2_9LAMI</name>
<gene>
    <name evidence="1" type="ORF">Slati_0649500</name>
</gene>